<dbReference type="Pfam" id="PF01970">
    <property type="entry name" value="TctA"/>
    <property type="match status" value="1"/>
</dbReference>
<dbReference type="EMBL" id="MASJ01000023">
    <property type="protein sequence ID" value="OCS84775.1"/>
    <property type="molecule type" value="Genomic_DNA"/>
</dbReference>
<dbReference type="RefSeq" id="WP_066546194.1">
    <property type="nucleotide sequence ID" value="NZ_MASJ01000023.1"/>
</dbReference>
<evidence type="ECO:0000256" key="1">
    <source>
        <dbReference type="SAM" id="Phobius"/>
    </source>
</evidence>
<keyword evidence="1" id="KW-1133">Transmembrane helix</keyword>
<evidence type="ECO:0000313" key="3">
    <source>
        <dbReference type="EMBL" id="OCS84775.1"/>
    </source>
</evidence>
<dbReference type="AlphaFoldDB" id="A0A1C0YCA5"/>
<keyword evidence="1" id="KW-0812">Transmembrane</keyword>
<organism evidence="3 4">
    <name type="scientific">Caryophanon tenue</name>
    <dbReference type="NCBI Taxonomy" id="33978"/>
    <lineage>
        <taxon>Bacteria</taxon>
        <taxon>Bacillati</taxon>
        <taxon>Bacillota</taxon>
        <taxon>Bacilli</taxon>
        <taxon>Bacillales</taxon>
        <taxon>Caryophanaceae</taxon>
        <taxon>Caryophanon</taxon>
    </lineage>
</organism>
<gene>
    <name evidence="3" type="ORF">A6M13_04125</name>
</gene>
<feature type="transmembrane region" description="Helical" evidence="1">
    <location>
        <begin position="167"/>
        <end position="184"/>
    </location>
</feature>
<sequence>MIDSFLLLLDGFATALTWSNLLYCFIGVMLGMIIGVLPGLGPVSGTALLIPITFGMEPVSAIIMLSGIFYGSMYGGTITSVLVNVPGEAASVITCIDGYEMTKKGRAGAALGVAAIGSFIGGIVAVVALTFFGPILAQAALSFGPPEFFAIMLLGMLMIVALMGKSLVRGLIAAIIGLILAMVGQDLVSGEYRFTFGSLELMEGIDFAVMAMGLFGISEILLNAEKPTRIGQVPKVKGLLPQKNEWNPTLKSVGRGTGIGMVLGMIPGANSIIASTFSYMLEKKVAKDPSRFGKGAIEGVAGPETANNAHSGAALIPLFSLGLPSSPTMAVILGAFIMHGLTPGPALFTKNPDFVWGLIASMFIGNLLLLFLNLPLVGLWAKIAMIPYKLLYPIVLMVILVGTYSLKGSLWDVGMMLVFGIIGYIMKKLDIPMSAMIVTFILGSQLESAMLQSLSISTEGFLIFFTRPISAVILIVAFVVFALSIFSGVKNKRGKLAADVEM</sequence>
<feature type="transmembrane region" description="Helical" evidence="1">
    <location>
        <begin position="47"/>
        <end position="70"/>
    </location>
</feature>
<feature type="transmembrane region" description="Helical" evidence="1">
    <location>
        <begin position="108"/>
        <end position="133"/>
    </location>
</feature>
<keyword evidence="4" id="KW-1185">Reference proteome</keyword>
<dbReference type="PANTHER" id="PTHR35342:SF5">
    <property type="entry name" value="TRICARBOXYLIC TRANSPORT PROTEIN"/>
    <property type="match status" value="1"/>
</dbReference>
<feature type="transmembrane region" description="Helical" evidence="1">
    <location>
        <begin position="20"/>
        <end position="40"/>
    </location>
</feature>
<protein>
    <submittedName>
        <fullName evidence="3">Transporter</fullName>
    </submittedName>
</protein>
<feature type="transmembrane region" description="Helical" evidence="1">
    <location>
        <begin position="354"/>
        <end position="374"/>
    </location>
</feature>
<feature type="transmembrane region" description="Helical" evidence="1">
    <location>
        <begin position="329"/>
        <end position="348"/>
    </location>
</feature>
<name>A0A1C0YCA5_9BACL</name>
<dbReference type="PANTHER" id="PTHR35342">
    <property type="entry name" value="TRICARBOXYLIC TRANSPORT PROTEIN"/>
    <property type="match status" value="1"/>
</dbReference>
<comment type="caution">
    <text evidence="3">The sequence shown here is derived from an EMBL/GenBank/DDBJ whole genome shotgun (WGS) entry which is preliminary data.</text>
</comment>
<accession>A0A1C0YCA5</accession>
<evidence type="ECO:0000313" key="4">
    <source>
        <dbReference type="Proteomes" id="UP000093199"/>
    </source>
</evidence>
<proteinExistence type="predicted"/>
<dbReference type="OrthoDB" id="9781349at2"/>
<feature type="transmembrane region" description="Helical" evidence="1">
    <location>
        <begin position="386"/>
        <end position="404"/>
    </location>
</feature>
<feature type="domain" description="DUF112" evidence="2">
    <location>
        <begin position="21"/>
        <end position="437"/>
    </location>
</feature>
<dbReference type="InterPro" id="IPR002823">
    <property type="entry name" value="DUF112_TM"/>
</dbReference>
<feature type="transmembrane region" description="Helical" evidence="1">
    <location>
        <begin position="139"/>
        <end position="160"/>
    </location>
</feature>
<feature type="transmembrane region" description="Helical" evidence="1">
    <location>
        <begin position="461"/>
        <end position="486"/>
    </location>
</feature>
<reference evidence="3 4" key="1">
    <citation type="submission" date="2016-07" db="EMBL/GenBank/DDBJ databases">
        <title>Caryophanon tenue genome sequencing.</title>
        <authorList>
            <person name="Verma A."/>
            <person name="Pal Y."/>
            <person name="Krishnamurthi S."/>
        </authorList>
    </citation>
    <scope>NUCLEOTIDE SEQUENCE [LARGE SCALE GENOMIC DNA]</scope>
    <source>
        <strain evidence="3 4">DSM 14152</strain>
    </source>
</reference>
<evidence type="ECO:0000259" key="2">
    <source>
        <dbReference type="Pfam" id="PF01970"/>
    </source>
</evidence>
<dbReference type="Proteomes" id="UP000093199">
    <property type="component" value="Unassembled WGS sequence"/>
</dbReference>
<keyword evidence="1" id="KW-0472">Membrane</keyword>
<dbReference type="STRING" id="33978.A6M13_04125"/>